<feature type="transmembrane region" description="Helical" evidence="8">
    <location>
        <begin position="160"/>
        <end position="182"/>
    </location>
</feature>
<keyword evidence="6 8" id="KW-0472">Membrane</keyword>
<reference evidence="11" key="1">
    <citation type="submission" date="2017-01" db="EMBL/GenBank/DDBJ databases">
        <title>Novel pathways for hydrocarbon cycling and metabolic interdependencies in hydrothermal sediment communities.</title>
        <authorList>
            <person name="Dombrowski N."/>
            <person name="Seitz K."/>
            <person name="Teske A."/>
            <person name="Baker B."/>
        </authorList>
    </citation>
    <scope>NUCLEOTIDE SEQUENCE [LARGE SCALE GENOMIC DNA]</scope>
</reference>
<evidence type="ECO:0000256" key="3">
    <source>
        <dbReference type="ARBA" id="ARBA00022475"/>
    </source>
</evidence>
<feature type="transmembrane region" description="Helical" evidence="8">
    <location>
        <begin position="234"/>
        <end position="256"/>
    </location>
</feature>
<dbReference type="GO" id="GO:0005886">
    <property type="term" value="C:plasma membrane"/>
    <property type="evidence" value="ECO:0007669"/>
    <property type="project" value="UniProtKB-SubCell"/>
</dbReference>
<protein>
    <recommendedName>
        <fullName evidence="9">NADH:quinone oxidoreductase/Mrp antiporter transmembrane domain-containing protein</fullName>
    </recommendedName>
</protein>
<evidence type="ECO:0000256" key="2">
    <source>
        <dbReference type="ARBA" id="ARBA00005346"/>
    </source>
</evidence>
<evidence type="ECO:0000313" key="11">
    <source>
        <dbReference type="Proteomes" id="UP000191663"/>
    </source>
</evidence>
<dbReference type="PRINTS" id="PR01434">
    <property type="entry name" value="NADHDHGNASE5"/>
</dbReference>
<evidence type="ECO:0000259" key="9">
    <source>
        <dbReference type="Pfam" id="PF00361"/>
    </source>
</evidence>
<feature type="transmembrane region" description="Helical" evidence="8">
    <location>
        <begin position="44"/>
        <end position="70"/>
    </location>
</feature>
<feature type="domain" description="NADH:quinone oxidoreductase/Mrp antiporter transmembrane" evidence="9">
    <location>
        <begin position="61"/>
        <end position="341"/>
    </location>
</feature>
<evidence type="ECO:0000256" key="5">
    <source>
        <dbReference type="ARBA" id="ARBA00022989"/>
    </source>
</evidence>
<evidence type="ECO:0000256" key="1">
    <source>
        <dbReference type="ARBA" id="ARBA00004651"/>
    </source>
</evidence>
<keyword evidence="4 7" id="KW-0812">Transmembrane</keyword>
<feature type="transmembrane region" description="Helical" evidence="8">
    <location>
        <begin position="289"/>
        <end position="311"/>
    </location>
</feature>
<dbReference type="PANTHER" id="PTHR42703">
    <property type="entry name" value="NADH DEHYDROGENASE"/>
    <property type="match status" value="1"/>
</dbReference>
<dbReference type="EMBL" id="MUKB01000043">
    <property type="protein sequence ID" value="OPX18081.1"/>
    <property type="molecule type" value="Genomic_DNA"/>
</dbReference>
<feature type="transmembrane region" description="Helical" evidence="8">
    <location>
        <begin position="12"/>
        <end position="32"/>
    </location>
</feature>
<comment type="subcellular location">
    <subcellularLocation>
        <location evidence="1">Cell membrane</location>
        <topology evidence="1">Multi-pass membrane protein</topology>
    </subcellularLocation>
    <subcellularLocation>
        <location evidence="7">Membrane</location>
        <topology evidence="7">Multi-pass membrane protein</topology>
    </subcellularLocation>
</comment>
<evidence type="ECO:0000313" key="10">
    <source>
        <dbReference type="EMBL" id="OPX18081.1"/>
    </source>
</evidence>
<sequence length="402" mass="43488">MIGFDFFVDRFGIFLTLLFGFIGLMSFIYALVTIKEKGHRLEYYLMLLLLVGSGIGIALTYNLLLMFIFWEISTFAIWRAVAYYRGDQELAAGNLTFILNFAAATIMLLGILMVYLDNGTFNIFEIRAINDTAAIFILIGVLTKSVTMPLHIWLAPAYRAVPAAIGGCLAGIGENLGVIVFMRLFVTGTFFSPPFFNTVAWIAVASSIVAGGVALRSDNLRNLLAFSTISQLGFILLAFAVGGTFGIVGGMLYILAHALAKSGLFYGVGVVEDSTGSDNLKNLSCLLRVSPALAVAMAFLAGSIVGFFPMIGFFSKLSVIVGAVQQSTASGVGAIIAAVFTLLYNTRFYHELFFGDECRSAKIKFKRPSYTGVTVVFILALISLLCGIFFYKPMSYLLAGGV</sequence>
<accession>A0A1V4QGF0</accession>
<feature type="transmembrane region" description="Helical" evidence="8">
    <location>
        <begin position="128"/>
        <end position="154"/>
    </location>
</feature>
<evidence type="ECO:0000256" key="7">
    <source>
        <dbReference type="RuleBase" id="RU000320"/>
    </source>
</evidence>
<keyword evidence="3" id="KW-1003">Cell membrane</keyword>
<feature type="transmembrane region" description="Helical" evidence="8">
    <location>
        <begin position="331"/>
        <end position="349"/>
    </location>
</feature>
<dbReference type="AlphaFoldDB" id="A0A1V4QGF0"/>
<feature type="transmembrane region" description="Helical" evidence="8">
    <location>
        <begin position="194"/>
        <end position="214"/>
    </location>
</feature>
<feature type="transmembrane region" description="Helical" evidence="8">
    <location>
        <begin position="370"/>
        <end position="391"/>
    </location>
</feature>
<name>A0A1V4QGF0_UNCW3</name>
<keyword evidence="5 8" id="KW-1133">Transmembrane helix</keyword>
<evidence type="ECO:0000256" key="8">
    <source>
        <dbReference type="SAM" id="Phobius"/>
    </source>
</evidence>
<organism evidence="10 11">
    <name type="scientific">candidate division WOR-3 bacterium 4484_100</name>
    <dbReference type="NCBI Taxonomy" id="1936077"/>
    <lineage>
        <taxon>Bacteria</taxon>
        <taxon>Bacteria division WOR-3</taxon>
    </lineage>
</organism>
<evidence type="ECO:0000256" key="6">
    <source>
        <dbReference type="ARBA" id="ARBA00023136"/>
    </source>
</evidence>
<comment type="caution">
    <text evidence="10">The sequence shown here is derived from an EMBL/GenBank/DDBJ whole genome shotgun (WGS) entry which is preliminary data.</text>
</comment>
<dbReference type="InterPro" id="IPR001750">
    <property type="entry name" value="ND/Mrp_TM"/>
</dbReference>
<dbReference type="Proteomes" id="UP000191663">
    <property type="component" value="Unassembled WGS sequence"/>
</dbReference>
<proteinExistence type="inferred from homology"/>
<dbReference type="InterPro" id="IPR050586">
    <property type="entry name" value="CPA3_Na-H_Antiporter_D"/>
</dbReference>
<dbReference type="PANTHER" id="PTHR42703:SF1">
    <property type="entry name" value="NA(+)_H(+) ANTIPORTER SUBUNIT D1"/>
    <property type="match status" value="1"/>
</dbReference>
<gene>
    <name evidence="10" type="ORF">BXT86_03085</name>
</gene>
<evidence type="ECO:0000256" key="4">
    <source>
        <dbReference type="ARBA" id="ARBA00022692"/>
    </source>
</evidence>
<dbReference type="Pfam" id="PF00361">
    <property type="entry name" value="Proton_antipo_M"/>
    <property type="match status" value="1"/>
</dbReference>
<feature type="transmembrane region" description="Helical" evidence="8">
    <location>
        <begin position="90"/>
        <end position="116"/>
    </location>
</feature>
<comment type="similarity">
    <text evidence="2">Belongs to the CPA3 antiporters (TC 2.A.63) subunit D family.</text>
</comment>